<organism evidence="10 11">
    <name type="scientific">Cedecea neteri</name>
    <dbReference type="NCBI Taxonomy" id="158822"/>
    <lineage>
        <taxon>Bacteria</taxon>
        <taxon>Pseudomonadati</taxon>
        <taxon>Pseudomonadota</taxon>
        <taxon>Gammaproteobacteria</taxon>
        <taxon>Enterobacterales</taxon>
        <taxon>Enterobacteriaceae</taxon>
        <taxon>Cedecea</taxon>
    </lineage>
</organism>
<dbReference type="PANTHER" id="PTHR30183:SF2">
    <property type="entry name" value="IRON UTILIZATION PROTEIN"/>
    <property type="match status" value="1"/>
</dbReference>
<protein>
    <submittedName>
        <fullName evidence="10">Molybdenum transport system permease protein modB</fullName>
    </submittedName>
</protein>
<reference evidence="10 11" key="1">
    <citation type="submission" date="2018-06" db="EMBL/GenBank/DDBJ databases">
        <authorList>
            <consortium name="Pathogen Informatics"/>
            <person name="Doyle S."/>
        </authorList>
    </citation>
    <scope>NUCLEOTIDE SEQUENCE [LARGE SCALE GENOMIC DNA]</scope>
    <source>
        <strain evidence="10 11">NCTC12120</strain>
    </source>
</reference>
<evidence type="ECO:0000256" key="8">
    <source>
        <dbReference type="RuleBase" id="RU363032"/>
    </source>
</evidence>
<feature type="transmembrane region" description="Helical" evidence="8">
    <location>
        <begin position="81"/>
        <end position="105"/>
    </location>
</feature>
<dbReference type="Gene3D" id="1.10.3720.10">
    <property type="entry name" value="MetI-like"/>
    <property type="match status" value="1"/>
</dbReference>
<evidence type="ECO:0000313" key="10">
    <source>
        <dbReference type="EMBL" id="SQC91674.1"/>
    </source>
</evidence>
<comment type="subcellular location">
    <subcellularLocation>
        <location evidence="1">Cell inner membrane</location>
        <topology evidence="1">Multi-pass membrane protein</topology>
    </subcellularLocation>
    <subcellularLocation>
        <location evidence="8">Cell membrane</location>
        <topology evidence="8">Multi-pass membrane protein</topology>
    </subcellularLocation>
</comment>
<feature type="transmembrane region" description="Helical" evidence="8">
    <location>
        <begin position="171"/>
        <end position="204"/>
    </location>
</feature>
<feature type="transmembrane region" description="Helical" evidence="8">
    <location>
        <begin position="125"/>
        <end position="150"/>
    </location>
</feature>
<accession>A0A2X3J9E0</accession>
<evidence type="ECO:0000256" key="3">
    <source>
        <dbReference type="ARBA" id="ARBA00022475"/>
    </source>
</evidence>
<feature type="transmembrane region" description="Helical" evidence="8">
    <location>
        <begin position="224"/>
        <end position="245"/>
    </location>
</feature>
<dbReference type="PROSITE" id="PS50928">
    <property type="entry name" value="ABC_TM1"/>
    <property type="match status" value="1"/>
</dbReference>
<keyword evidence="2 8" id="KW-0813">Transport</keyword>
<dbReference type="GO" id="GO:0055085">
    <property type="term" value="P:transmembrane transport"/>
    <property type="evidence" value="ECO:0007669"/>
    <property type="project" value="InterPro"/>
</dbReference>
<dbReference type="InterPro" id="IPR035906">
    <property type="entry name" value="MetI-like_sf"/>
</dbReference>
<evidence type="ECO:0000256" key="7">
    <source>
        <dbReference type="ARBA" id="ARBA00023136"/>
    </source>
</evidence>
<dbReference type="Proteomes" id="UP000251197">
    <property type="component" value="Unassembled WGS sequence"/>
</dbReference>
<dbReference type="AlphaFoldDB" id="A0A2X3J9E0"/>
<keyword evidence="6 8" id="KW-1133">Transmembrane helix</keyword>
<evidence type="ECO:0000256" key="5">
    <source>
        <dbReference type="ARBA" id="ARBA00022692"/>
    </source>
</evidence>
<dbReference type="GO" id="GO:0005886">
    <property type="term" value="C:plasma membrane"/>
    <property type="evidence" value="ECO:0007669"/>
    <property type="project" value="UniProtKB-SubCell"/>
</dbReference>
<sequence>MMRSPALWLSLPALLLLAIPFATLLGVTPWHGFHLAWGDGGAIAVSLGLGGLALMIVVALGLPVAWWLAWAKGRRRLLVEILVLLPLLTPPLAMGILLISAWGPYSLAGEWLSRLGLTLVNNPGAFVLAQVYGALPYFITAARSAFAAVPKEILEAGRTLGASPWQRFLRLALPMSAPGLASALAVAWVRAIGEFGIVMIFAYFPQGIPVKLYTNLQNDGVDAVYTLVWLLLLFTLPLRCFALLLPDEKRRIRAVRLLSGCCRVAVVLKWRGLSHSQGGLNHLRISSHE</sequence>
<keyword evidence="4" id="KW-0997">Cell inner membrane</keyword>
<feature type="domain" description="ABC transmembrane type-1" evidence="9">
    <location>
        <begin position="43"/>
        <end position="242"/>
    </location>
</feature>
<dbReference type="Pfam" id="PF00528">
    <property type="entry name" value="BPD_transp_1"/>
    <property type="match status" value="1"/>
</dbReference>
<dbReference type="EMBL" id="UAVU01000008">
    <property type="protein sequence ID" value="SQC91674.1"/>
    <property type="molecule type" value="Genomic_DNA"/>
</dbReference>
<dbReference type="CDD" id="cd06261">
    <property type="entry name" value="TM_PBP2"/>
    <property type="match status" value="1"/>
</dbReference>
<proteinExistence type="inferred from homology"/>
<keyword evidence="3" id="KW-1003">Cell membrane</keyword>
<evidence type="ECO:0000256" key="4">
    <source>
        <dbReference type="ARBA" id="ARBA00022519"/>
    </source>
</evidence>
<dbReference type="InterPro" id="IPR000515">
    <property type="entry name" value="MetI-like"/>
</dbReference>
<keyword evidence="7 8" id="KW-0472">Membrane</keyword>
<dbReference type="SUPFAM" id="SSF161098">
    <property type="entry name" value="MetI-like"/>
    <property type="match status" value="1"/>
</dbReference>
<name>A0A2X3J9E0_9ENTR</name>
<comment type="similarity">
    <text evidence="8">Belongs to the binding-protein-dependent transport system permease family.</text>
</comment>
<gene>
    <name evidence="10" type="primary">modB_3</name>
    <name evidence="10" type="ORF">NCTC12120_04846</name>
</gene>
<evidence type="ECO:0000256" key="1">
    <source>
        <dbReference type="ARBA" id="ARBA00004429"/>
    </source>
</evidence>
<evidence type="ECO:0000259" key="9">
    <source>
        <dbReference type="PROSITE" id="PS50928"/>
    </source>
</evidence>
<keyword evidence="5 8" id="KW-0812">Transmembrane</keyword>
<dbReference type="PANTHER" id="PTHR30183">
    <property type="entry name" value="MOLYBDENUM TRANSPORT SYSTEM PERMEASE PROTEIN MODB"/>
    <property type="match status" value="1"/>
</dbReference>
<feature type="transmembrane region" description="Helical" evidence="8">
    <location>
        <begin position="42"/>
        <end position="69"/>
    </location>
</feature>
<evidence type="ECO:0000256" key="2">
    <source>
        <dbReference type="ARBA" id="ARBA00022448"/>
    </source>
</evidence>
<dbReference type="STRING" id="158822.LH23_22890"/>
<evidence type="ECO:0000313" key="11">
    <source>
        <dbReference type="Proteomes" id="UP000251197"/>
    </source>
</evidence>
<evidence type="ECO:0000256" key="6">
    <source>
        <dbReference type="ARBA" id="ARBA00022989"/>
    </source>
</evidence>